<feature type="domain" description="Transketolase N-terminal" evidence="4">
    <location>
        <begin position="4"/>
        <end position="233"/>
    </location>
</feature>
<dbReference type="Pfam" id="PF00456">
    <property type="entry name" value="Transketolase_N"/>
    <property type="match status" value="1"/>
</dbReference>
<dbReference type="EMBL" id="LAZR01065048">
    <property type="protein sequence ID" value="KKK56333.1"/>
    <property type="molecule type" value="Genomic_DNA"/>
</dbReference>
<comment type="caution">
    <text evidence="5">The sequence shown here is derived from an EMBL/GenBank/DDBJ whole genome shotgun (WGS) entry which is preliminary data.</text>
</comment>
<evidence type="ECO:0000256" key="1">
    <source>
        <dbReference type="ARBA" id="ARBA00001964"/>
    </source>
</evidence>
<accession>A0A0F8WI73</accession>
<proteinExistence type="inferred from homology"/>
<dbReference type="PANTHER" id="PTHR47514">
    <property type="entry name" value="TRANSKETOLASE N-TERMINAL SECTION-RELATED"/>
    <property type="match status" value="1"/>
</dbReference>
<sequence length="330" mass="36625">LKGVANIHRINSLYMIQQAGGGHIGTCFSSAEIVTLLHHEILREGDIFFSSKGHDAPLFYSALIARGIIPFDEIHTLRRPGGLPGHPDIQTPGIFTNTGSLGMGISKAKGMILARRLKEQTGNVFVLMGDGELQEGQVWESLAGAVRDQMSELVVIVDMNHIQSDLPVIKTAWIGKYASKFKAWGWHTDFCQGHEIDQLREKINEAIEYDGGPSVIFAETVKGKGVSFMEGMQKGQDFYQYHSGALKRQGWIYHEPTKGGSIRQVTRPGPEDTYVKAIKELRGDLKLSKIETKEDCRFKNSGNYHKGVMRGYGSEIGQIHLNESTKTVLQ</sequence>
<dbReference type="InterPro" id="IPR005474">
    <property type="entry name" value="Transketolase_N"/>
</dbReference>
<evidence type="ECO:0000259" key="4">
    <source>
        <dbReference type="Pfam" id="PF00456"/>
    </source>
</evidence>
<evidence type="ECO:0000256" key="2">
    <source>
        <dbReference type="ARBA" id="ARBA00007131"/>
    </source>
</evidence>
<comment type="cofactor">
    <cofactor evidence="1">
        <name>thiamine diphosphate</name>
        <dbReference type="ChEBI" id="CHEBI:58937"/>
    </cofactor>
</comment>
<dbReference type="InterPro" id="IPR029061">
    <property type="entry name" value="THDP-binding"/>
</dbReference>
<dbReference type="Gene3D" id="3.40.50.970">
    <property type="match status" value="1"/>
</dbReference>
<gene>
    <name evidence="5" type="ORF">LCGC14_3065580</name>
</gene>
<keyword evidence="3" id="KW-0786">Thiamine pyrophosphate</keyword>
<dbReference type="AlphaFoldDB" id="A0A0F8WI73"/>
<name>A0A0F8WI73_9ZZZZ</name>
<evidence type="ECO:0000256" key="3">
    <source>
        <dbReference type="ARBA" id="ARBA00023052"/>
    </source>
</evidence>
<feature type="non-terminal residue" evidence="5">
    <location>
        <position position="1"/>
    </location>
</feature>
<dbReference type="PANTHER" id="PTHR47514:SF1">
    <property type="entry name" value="TRANSKETOLASE N-TERMINAL SECTION-RELATED"/>
    <property type="match status" value="1"/>
</dbReference>
<organism evidence="5">
    <name type="scientific">marine sediment metagenome</name>
    <dbReference type="NCBI Taxonomy" id="412755"/>
    <lineage>
        <taxon>unclassified sequences</taxon>
        <taxon>metagenomes</taxon>
        <taxon>ecological metagenomes</taxon>
    </lineage>
</organism>
<evidence type="ECO:0000313" key="5">
    <source>
        <dbReference type="EMBL" id="KKK56333.1"/>
    </source>
</evidence>
<protein>
    <recommendedName>
        <fullName evidence="4">Transketolase N-terminal domain-containing protein</fullName>
    </recommendedName>
</protein>
<comment type="similarity">
    <text evidence="2">Belongs to the transketolase family.</text>
</comment>
<reference evidence="5" key="1">
    <citation type="journal article" date="2015" name="Nature">
        <title>Complex archaea that bridge the gap between prokaryotes and eukaryotes.</title>
        <authorList>
            <person name="Spang A."/>
            <person name="Saw J.H."/>
            <person name="Jorgensen S.L."/>
            <person name="Zaremba-Niedzwiedzka K."/>
            <person name="Martijn J."/>
            <person name="Lind A.E."/>
            <person name="van Eijk R."/>
            <person name="Schleper C."/>
            <person name="Guy L."/>
            <person name="Ettema T.J."/>
        </authorList>
    </citation>
    <scope>NUCLEOTIDE SEQUENCE</scope>
</reference>
<dbReference type="SUPFAM" id="SSF52518">
    <property type="entry name" value="Thiamin diphosphate-binding fold (THDP-binding)"/>
    <property type="match status" value="1"/>
</dbReference>